<name>A0A553QZ98_9TELE</name>
<dbReference type="EMBL" id="SRMA01025389">
    <property type="protein sequence ID" value="TRY95289.1"/>
    <property type="molecule type" value="Genomic_DNA"/>
</dbReference>
<accession>A0A553QZ98</accession>
<reference evidence="1 2" key="1">
    <citation type="journal article" date="2019" name="Sci. Data">
        <title>Hybrid genome assembly and annotation of Danionella translucida.</title>
        <authorList>
            <person name="Kadobianskyi M."/>
            <person name="Schulze L."/>
            <person name="Schuelke M."/>
            <person name="Judkewitz B."/>
        </authorList>
    </citation>
    <scope>NUCLEOTIDE SEQUENCE [LARGE SCALE GENOMIC DNA]</scope>
    <source>
        <strain evidence="1 2">Bolton</strain>
    </source>
</reference>
<comment type="caution">
    <text evidence="1">The sequence shown here is derived from an EMBL/GenBank/DDBJ whole genome shotgun (WGS) entry which is preliminary data.</text>
</comment>
<keyword evidence="2" id="KW-1185">Reference proteome</keyword>
<organism evidence="1 2">
    <name type="scientific">Danionella cerebrum</name>
    <dbReference type="NCBI Taxonomy" id="2873325"/>
    <lineage>
        <taxon>Eukaryota</taxon>
        <taxon>Metazoa</taxon>
        <taxon>Chordata</taxon>
        <taxon>Craniata</taxon>
        <taxon>Vertebrata</taxon>
        <taxon>Euteleostomi</taxon>
        <taxon>Actinopterygii</taxon>
        <taxon>Neopterygii</taxon>
        <taxon>Teleostei</taxon>
        <taxon>Ostariophysi</taxon>
        <taxon>Cypriniformes</taxon>
        <taxon>Danionidae</taxon>
        <taxon>Danioninae</taxon>
        <taxon>Danionella</taxon>
    </lineage>
</organism>
<sequence length="87" mass="9840">MNQQNQEVGLRKHRGRGNKTYLCSVSTLHTFRLSTEYISRLQSMDWSPAKDGECVGRRTDKGMWLTHAALGPLAARIRALVYCGKCN</sequence>
<evidence type="ECO:0000313" key="1">
    <source>
        <dbReference type="EMBL" id="TRY95289.1"/>
    </source>
</evidence>
<dbReference type="AlphaFoldDB" id="A0A553QZ98"/>
<evidence type="ECO:0000313" key="2">
    <source>
        <dbReference type="Proteomes" id="UP000316079"/>
    </source>
</evidence>
<proteinExistence type="predicted"/>
<protein>
    <submittedName>
        <fullName evidence="1">Uncharacterized protein</fullName>
    </submittedName>
</protein>
<dbReference type="Proteomes" id="UP000316079">
    <property type="component" value="Unassembled WGS sequence"/>
</dbReference>
<gene>
    <name evidence="1" type="ORF">DNTS_006744</name>
</gene>